<dbReference type="PROSITE" id="PS01124">
    <property type="entry name" value="HTH_ARAC_FAMILY_2"/>
    <property type="match status" value="1"/>
</dbReference>
<keyword evidence="3" id="KW-0804">Transcription</keyword>
<evidence type="ECO:0000256" key="1">
    <source>
        <dbReference type="ARBA" id="ARBA00023015"/>
    </source>
</evidence>
<dbReference type="InterPro" id="IPR018060">
    <property type="entry name" value="HTH_AraC"/>
</dbReference>
<dbReference type="Pfam" id="PF12833">
    <property type="entry name" value="HTH_18"/>
    <property type="match status" value="1"/>
</dbReference>
<sequence length="288" mass="31346">MTEPEFTVRRPPPVLRQFVASYTGYREVGREPGRHRGLPSPYLTLIVTLDEPLVLSVRSDGRAGPERYDTLVGGLHTTSALITHDGRQSGVQLTLTPPGARALLGLPAGELAGADLHLSEVMGDWAGRLRERMLEGEDWAGRFAALDAELLARVRVERTMPAEVARAWGLLMSSEGSVSVAELAREVGWSGRYLSRRFAEEIGLRPKEAARVVRFDRARRRLRRAAALGELGGRLTLADLAAGSGYCDQAHLAREFGALAGCPPSRWLAEEFRNVQAWGAALAEDSGA</sequence>
<protein>
    <submittedName>
        <fullName evidence="5">AraC-like DNA-binding protein</fullName>
    </submittedName>
</protein>
<evidence type="ECO:0000259" key="4">
    <source>
        <dbReference type="PROSITE" id="PS01124"/>
    </source>
</evidence>
<organism evidence="5 6">
    <name type="scientific">Streptosporangium saharense</name>
    <dbReference type="NCBI Taxonomy" id="1706840"/>
    <lineage>
        <taxon>Bacteria</taxon>
        <taxon>Bacillati</taxon>
        <taxon>Actinomycetota</taxon>
        <taxon>Actinomycetes</taxon>
        <taxon>Streptosporangiales</taxon>
        <taxon>Streptosporangiaceae</taxon>
        <taxon>Streptosporangium</taxon>
    </lineage>
</organism>
<dbReference type="Gene3D" id="1.10.10.60">
    <property type="entry name" value="Homeodomain-like"/>
    <property type="match status" value="1"/>
</dbReference>
<comment type="caution">
    <text evidence="5">The sequence shown here is derived from an EMBL/GenBank/DDBJ whole genome shotgun (WGS) entry which is preliminary data.</text>
</comment>
<dbReference type="PANTHER" id="PTHR46796">
    <property type="entry name" value="HTH-TYPE TRANSCRIPTIONAL ACTIVATOR RHAS-RELATED"/>
    <property type="match status" value="1"/>
</dbReference>
<evidence type="ECO:0000256" key="3">
    <source>
        <dbReference type="ARBA" id="ARBA00023163"/>
    </source>
</evidence>
<dbReference type="EMBL" id="JACHJP010000011">
    <property type="protein sequence ID" value="MBB4919855.1"/>
    <property type="molecule type" value="Genomic_DNA"/>
</dbReference>
<dbReference type="PANTHER" id="PTHR46796:SF15">
    <property type="entry name" value="BLL1074 PROTEIN"/>
    <property type="match status" value="1"/>
</dbReference>
<gene>
    <name evidence="5" type="ORF">FHS44_006999</name>
</gene>
<reference evidence="5 6" key="1">
    <citation type="submission" date="2020-08" db="EMBL/GenBank/DDBJ databases">
        <title>Genomic Encyclopedia of Type Strains, Phase III (KMG-III): the genomes of soil and plant-associated and newly described type strains.</title>
        <authorList>
            <person name="Whitman W."/>
        </authorList>
    </citation>
    <scope>NUCLEOTIDE SEQUENCE [LARGE SCALE GENOMIC DNA]</scope>
    <source>
        <strain evidence="5 6">CECT 8840</strain>
    </source>
</reference>
<accession>A0A7W7QU69</accession>
<name>A0A7W7QU69_9ACTN</name>
<dbReference type="InterPro" id="IPR046532">
    <property type="entry name" value="DUF6597"/>
</dbReference>
<dbReference type="GO" id="GO:0043565">
    <property type="term" value="F:sequence-specific DNA binding"/>
    <property type="evidence" value="ECO:0007669"/>
    <property type="project" value="InterPro"/>
</dbReference>
<evidence type="ECO:0000313" key="6">
    <source>
        <dbReference type="Proteomes" id="UP000552644"/>
    </source>
</evidence>
<dbReference type="InterPro" id="IPR050204">
    <property type="entry name" value="AraC_XylS_family_regulators"/>
</dbReference>
<evidence type="ECO:0000313" key="5">
    <source>
        <dbReference type="EMBL" id="MBB4919855.1"/>
    </source>
</evidence>
<dbReference type="Proteomes" id="UP000552644">
    <property type="component" value="Unassembled WGS sequence"/>
</dbReference>
<dbReference type="GO" id="GO:0003700">
    <property type="term" value="F:DNA-binding transcription factor activity"/>
    <property type="evidence" value="ECO:0007669"/>
    <property type="project" value="InterPro"/>
</dbReference>
<proteinExistence type="predicted"/>
<dbReference type="SMART" id="SM00342">
    <property type="entry name" value="HTH_ARAC"/>
    <property type="match status" value="1"/>
</dbReference>
<keyword evidence="2 5" id="KW-0238">DNA-binding</keyword>
<dbReference type="Pfam" id="PF20240">
    <property type="entry name" value="DUF6597"/>
    <property type="match status" value="1"/>
</dbReference>
<dbReference type="AlphaFoldDB" id="A0A7W7QU69"/>
<feature type="domain" description="HTH araC/xylS-type" evidence="4">
    <location>
        <begin position="154"/>
        <end position="270"/>
    </location>
</feature>
<keyword evidence="6" id="KW-1185">Reference proteome</keyword>
<dbReference type="RefSeq" id="WP_184722847.1">
    <property type="nucleotide sequence ID" value="NZ_JACHJP010000011.1"/>
</dbReference>
<keyword evidence="1" id="KW-0805">Transcription regulation</keyword>
<evidence type="ECO:0000256" key="2">
    <source>
        <dbReference type="ARBA" id="ARBA00023125"/>
    </source>
</evidence>